<dbReference type="OrthoDB" id="4562627at2"/>
<reference evidence="2 4" key="1">
    <citation type="journal article" date="2002" name="Nature">
        <title>Complete genome sequence of the model actinomycete Streptomyces coelicolor A3(2).</title>
        <authorList>
            <person name="Bentley S.D."/>
            <person name="Chater K.F."/>
            <person name="Cerdeno-Tarraga A.M."/>
            <person name="Challis G.L."/>
            <person name="Thomson N.R."/>
            <person name="James K.D."/>
            <person name="Harris D.E."/>
            <person name="Quail M.A."/>
            <person name="Kieser H."/>
            <person name="Harper D."/>
            <person name="Bateman A."/>
            <person name="Brown S."/>
            <person name="Chandra G."/>
            <person name="Chen C.W."/>
            <person name="Collins M."/>
            <person name="Cronin A."/>
            <person name="Fraser A."/>
            <person name="Goble A."/>
            <person name="Hidalgo J."/>
            <person name="Hornsby T."/>
            <person name="Howarth S."/>
            <person name="Huang C.H."/>
            <person name="Kieser T."/>
            <person name="Larke L."/>
            <person name="Murphy L."/>
            <person name="Oliver K."/>
            <person name="O'Neil S."/>
            <person name="Rabbinowitsch E."/>
            <person name="Rajandream M.A."/>
            <person name="Rutherford K."/>
            <person name="Rutter S."/>
            <person name="Seeger K."/>
            <person name="Saunders D."/>
            <person name="Sharp S."/>
            <person name="Squares R."/>
            <person name="Squares S."/>
            <person name="Taylor K."/>
            <person name="Warren T."/>
            <person name="Wietzorrek A."/>
            <person name="Woodward J."/>
            <person name="Barrell B.G."/>
            <person name="Parkhill J."/>
            <person name="Hopwood D.A."/>
        </authorList>
    </citation>
    <scope>NUCLEOTIDE SEQUENCE [LARGE SCALE GENOMIC DNA]</scope>
    <source>
        <strain evidence="2">A3</strain>
        <strain evidence="4">ATCC BAA-471 / A3(2) / M145</strain>
    </source>
</reference>
<dbReference type="HOGENOM" id="CLU_2358393_0_0_11"/>
<evidence type="ECO:0000259" key="1">
    <source>
        <dbReference type="Pfam" id="PF21806"/>
    </source>
</evidence>
<sequence length="96" mass="10872">MRRLPRRHASNIALPGNDFWLLDDRLVQFHHFTGTGTGDRAPDGKERTTDPAAVALCHAAFETVWERAVPHEKYPVQAHRVEHRERIPVVQCTGGP</sequence>
<evidence type="ECO:0000313" key="4">
    <source>
        <dbReference type="Proteomes" id="UP000001973"/>
    </source>
</evidence>
<gene>
    <name evidence="2" type="ordered locus">SCO0013</name>
    <name evidence="3" type="ordered locus">SCO7834</name>
    <name evidence="3" type="ORF">SC8E7.31</name>
    <name evidence="2" type="ORF">SCJ30.09c</name>
</gene>
<dbReference type="KEGG" id="sco:SCO7834"/>
<dbReference type="EMBL" id="AL939104">
    <property type="protein sequence ID" value="CAB53304.1"/>
    <property type="molecule type" value="Genomic_DNA"/>
</dbReference>
<dbReference type="Pfam" id="PF21806">
    <property type="entry name" value="DUF6879"/>
    <property type="match status" value="1"/>
</dbReference>
<dbReference type="InterPro" id="IPR049244">
    <property type="entry name" value="DUF6879"/>
</dbReference>
<dbReference type="eggNOG" id="ENOG5032UPC">
    <property type="taxonomic scope" value="Bacteria"/>
</dbReference>
<dbReference type="EMBL" id="AL939132">
    <property type="protein sequence ID" value="CAC03652.1"/>
    <property type="molecule type" value="Genomic_DNA"/>
</dbReference>
<dbReference type="AlphaFoldDB" id="Q9S1Y0"/>
<protein>
    <recommendedName>
        <fullName evidence="1">DUF6879 domain-containing protein</fullName>
    </recommendedName>
</protein>
<dbReference type="KEGG" id="sco:SCO0013"/>
<proteinExistence type="predicted"/>
<keyword evidence="4" id="KW-1185">Reference proteome</keyword>
<name>Q9S1Y0_STRCO</name>
<dbReference type="Proteomes" id="UP000001973">
    <property type="component" value="Chromosome"/>
</dbReference>
<evidence type="ECO:0000313" key="3">
    <source>
        <dbReference type="EMBL" id="CAC03652.1"/>
    </source>
</evidence>
<dbReference type="PATRIC" id="fig|100226.15.peg.11"/>
<evidence type="ECO:0000313" key="2">
    <source>
        <dbReference type="EMBL" id="CAB53304.1"/>
    </source>
</evidence>
<dbReference type="PIR" id="T37076">
    <property type="entry name" value="T37076"/>
</dbReference>
<dbReference type="PaxDb" id="100226-SCO0013"/>
<accession>Q9S1Y0</accession>
<dbReference type="STRING" id="100226.gene:17757608"/>
<feature type="domain" description="DUF6879" evidence="1">
    <location>
        <begin position="2"/>
        <end position="74"/>
    </location>
</feature>
<organism evidence="2 4">
    <name type="scientific">Streptomyces coelicolor (strain ATCC BAA-471 / A3(2) / M145)</name>
    <dbReference type="NCBI Taxonomy" id="100226"/>
    <lineage>
        <taxon>Bacteria</taxon>
        <taxon>Bacillati</taxon>
        <taxon>Actinomycetota</taxon>
        <taxon>Actinomycetes</taxon>
        <taxon>Kitasatosporales</taxon>
        <taxon>Streptomycetaceae</taxon>
        <taxon>Streptomyces</taxon>
        <taxon>Streptomyces albidoflavus group</taxon>
    </lineage>
</organism>